<sequence length="1018" mass="110843">MSLLFSSLLQILSFLTVLSFKCIFSLSLETDRQALISFSSQITSESPNSPTSWDLNSSPCNWVGVACNRFGHRVVALNLSSMGLSGSISPYIGNLSFLRSLELQNNQLSGTLPDEICHLSRLRLLNLSSNSLHGSIPSNISKLRELTVLDMSMNHITGRIPEALTLLANIQVLNLGRNLLWGTIPPSIGNLSSLEDLILGTNTLSGNIPSCLSHLRKLKVLDLTINNLTGIVPSTIYNMSSLVQLALAANQLWGEIPSDVGVTLPKLLVFNFCFNKFTGTIPGSLHNLTNIKVIRMASNLLEGTVPPGLGNLPFLEMYNIGYNRIVSSLGFIITSLTNSTRLKFLAIDGNLLQGVIPESVGNLSKDLSKLYMGGSGIYGDMPASIGHLTSLTLLNLSYNYITGEIPAEIGQLENLQKLDLAGNRIAGRIPDSLGNLQKLNQIDLSGNELVGRIPTAFGNFHSLLSLDLSNNKLNGAIPKEILNLPSLSMTLNLSNNFLNGNLLEEIGFLESIVAIDLSNNSLSGNIPSLLKNCKSLEKFYIARNSLSGPIPISLGELKGLEILDISHNHLSGSIPFELVKLQALQSLNLAFNDLDGVVPCDGIFTNLTRVQLEGNPKLSLHLTCQNSRGRGRRLIKVYIVISIMATLALCCSIGSLYYIRKKRAKVALSSSSLIKEHHQLVSYHELRQATGNFNERNLIGSGSFGSVYKGYLGDGSVVAIKVFDTKQVGFEKSFFSECKALRNLRHRNLVKLVTSCSSLDLKNEEFLALVYEFLDSGSLEDWIKGKRKKENGFGLNLMERLNVAIDVASAVDYLHHDSEVPVVHCDLKPSNILLDEDLTAKVGDFGLARLLMEKAGDQTSISSTHVLKGSIGYIPPEYGLSVKPSVAGDAYSFGVLLLVLFTGKSPTDESLQGEQNLVGWIQSAFPTRPLQVLDPDLLMLMDTLGHEDHSINAELQQECVITILEIGLSCTAASPDSRISIRHALRKLQATKDSLVNSSPKASKYDEQDKYLSQSSPS</sequence>
<gene>
    <name evidence="1" type="ORF">MANES_11G156900v8</name>
</gene>
<name>A0ACB7GY58_MANES</name>
<accession>A0ACB7GY58</accession>
<reference evidence="2" key="1">
    <citation type="journal article" date="2016" name="Nat. Biotechnol.">
        <title>Sequencing wild and cultivated cassava and related species reveals extensive interspecific hybridization and genetic diversity.</title>
        <authorList>
            <person name="Bredeson J.V."/>
            <person name="Lyons J.B."/>
            <person name="Prochnik S.E."/>
            <person name="Wu G.A."/>
            <person name="Ha C.M."/>
            <person name="Edsinger-Gonzales E."/>
            <person name="Grimwood J."/>
            <person name="Schmutz J."/>
            <person name="Rabbi I.Y."/>
            <person name="Egesi C."/>
            <person name="Nauluvula P."/>
            <person name="Lebot V."/>
            <person name="Ndunguru J."/>
            <person name="Mkamilo G."/>
            <person name="Bart R.S."/>
            <person name="Setter T.L."/>
            <person name="Gleadow R.M."/>
            <person name="Kulakow P."/>
            <person name="Ferguson M.E."/>
            <person name="Rounsley S."/>
            <person name="Rokhsar D.S."/>
        </authorList>
    </citation>
    <scope>NUCLEOTIDE SEQUENCE [LARGE SCALE GENOMIC DNA]</scope>
    <source>
        <strain evidence="2">cv. AM560-2</strain>
    </source>
</reference>
<organism evidence="1 2">
    <name type="scientific">Manihot esculenta</name>
    <name type="common">Cassava</name>
    <name type="synonym">Jatropha manihot</name>
    <dbReference type="NCBI Taxonomy" id="3983"/>
    <lineage>
        <taxon>Eukaryota</taxon>
        <taxon>Viridiplantae</taxon>
        <taxon>Streptophyta</taxon>
        <taxon>Embryophyta</taxon>
        <taxon>Tracheophyta</taxon>
        <taxon>Spermatophyta</taxon>
        <taxon>Magnoliopsida</taxon>
        <taxon>eudicotyledons</taxon>
        <taxon>Gunneridae</taxon>
        <taxon>Pentapetalae</taxon>
        <taxon>rosids</taxon>
        <taxon>fabids</taxon>
        <taxon>Malpighiales</taxon>
        <taxon>Euphorbiaceae</taxon>
        <taxon>Crotonoideae</taxon>
        <taxon>Manihoteae</taxon>
        <taxon>Manihot</taxon>
    </lineage>
</organism>
<evidence type="ECO:0000313" key="2">
    <source>
        <dbReference type="Proteomes" id="UP000091857"/>
    </source>
</evidence>
<dbReference type="EMBL" id="CM004397">
    <property type="protein sequence ID" value="KAG8644705.1"/>
    <property type="molecule type" value="Genomic_DNA"/>
</dbReference>
<comment type="caution">
    <text evidence="1">The sequence shown here is derived from an EMBL/GenBank/DDBJ whole genome shotgun (WGS) entry which is preliminary data.</text>
</comment>
<evidence type="ECO:0000313" key="1">
    <source>
        <dbReference type="EMBL" id="KAG8644705.1"/>
    </source>
</evidence>
<proteinExistence type="predicted"/>
<protein>
    <submittedName>
        <fullName evidence="1">Uncharacterized protein</fullName>
    </submittedName>
</protein>
<dbReference type="Proteomes" id="UP000091857">
    <property type="component" value="Chromosome 11"/>
</dbReference>
<keyword evidence="2" id="KW-1185">Reference proteome</keyword>